<gene>
    <name evidence="2" type="ORF">UFOVP131_58</name>
</gene>
<feature type="domain" description="Helicase ATP-binding" evidence="1">
    <location>
        <begin position="50"/>
        <end position="218"/>
    </location>
</feature>
<dbReference type="InterPro" id="IPR006935">
    <property type="entry name" value="Helicase/UvrB_N"/>
</dbReference>
<dbReference type="InterPro" id="IPR001650">
    <property type="entry name" value="Helicase_C-like"/>
</dbReference>
<dbReference type="InterPro" id="IPR014001">
    <property type="entry name" value="Helicase_ATP-bd"/>
</dbReference>
<dbReference type="PANTHER" id="PTHR47396:SF1">
    <property type="entry name" value="ATP-DEPENDENT HELICASE IRC3-RELATED"/>
    <property type="match status" value="1"/>
</dbReference>
<dbReference type="PANTHER" id="PTHR47396">
    <property type="entry name" value="TYPE I RESTRICTION ENZYME ECOKI R PROTEIN"/>
    <property type="match status" value="1"/>
</dbReference>
<evidence type="ECO:0000259" key="1">
    <source>
        <dbReference type="PROSITE" id="PS51192"/>
    </source>
</evidence>
<accession>A0A6J5LFD0</accession>
<keyword evidence="2" id="KW-0547">Nucleotide-binding</keyword>
<proteinExistence type="predicted"/>
<dbReference type="Gene3D" id="3.40.50.300">
    <property type="entry name" value="P-loop containing nucleotide triphosphate hydrolases"/>
    <property type="match status" value="2"/>
</dbReference>
<evidence type="ECO:0000313" key="2">
    <source>
        <dbReference type="EMBL" id="CAB4131787.1"/>
    </source>
</evidence>
<keyword evidence="2" id="KW-0378">Hydrolase</keyword>
<dbReference type="PROSITE" id="PS51192">
    <property type="entry name" value="HELICASE_ATP_BIND_1"/>
    <property type="match status" value="1"/>
</dbReference>
<dbReference type="GO" id="GO:0003677">
    <property type="term" value="F:DNA binding"/>
    <property type="evidence" value="ECO:0007669"/>
    <property type="project" value="InterPro"/>
</dbReference>
<dbReference type="Pfam" id="PF00271">
    <property type="entry name" value="Helicase_C"/>
    <property type="match status" value="1"/>
</dbReference>
<dbReference type="InterPro" id="IPR027417">
    <property type="entry name" value="P-loop_NTPase"/>
</dbReference>
<dbReference type="InterPro" id="IPR050742">
    <property type="entry name" value="Helicase_Restrict-Modif_Enz"/>
</dbReference>
<organism evidence="2">
    <name type="scientific">uncultured Caudovirales phage</name>
    <dbReference type="NCBI Taxonomy" id="2100421"/>
    <lineage>
        <taxon>Viruses</taxon>
        <taxon>Duplodnaviria</taxon>
        <taxon>Heunggongvirae</taxon>
        <taxon>Uroviricota</taxon>
        <taxon>Caudoviricetes</taxon>
        <taxon>Peduoviridae</taxon>
        <taxon>Maltschvirus</taxon>
        <taxon>Maltschvirus maltsch</taxon>
    </lineage>
</organism>
<keyword evidence="2" id="KW-0347">Helicase</keyword>
<sequence length="603" mass="67099">MSALVGFTEPLQPQDLIGHNGGPVLEDRWYQEEAVDSLFNYFATHGGTGEDGLPIKANPLVCLPTGTGKSVVIARFIQRAMMMHPQTRVFMSTHVKELIAQNAKKMLEIWPLAPLGIYSAGLNKREHSQPITFGGVQSCVGKFPLFGRRDLLVIDEAHLVGNEGRYLDFIEELTNGPKGADPHSGNFNPYLKVIGLSATPYRLGMGCMTNGGIFTDIAYNLCTIDGFTRLIAEGFLCPLIPKRTQTELDVSSVKMSGGDFAAGALEEAVDKADVTYNALCEVVNAGYNRASWLLFASGIKHARHIAEMLNTVFGVPCGLVHSGTKEFPRTDKQNSDDLEAWKRGDLRAIVNMNSLTTGVDHPACDLIAMLRPTMSTGLWVQMLGRGTRPFDWNKLTPAQRSYLKYFAGYVKQNCLVLDFAGNTRRLGPINDPVIPRPKGSGPPGDAPVRICGNCGTYNHASARLCIVCGSEFVFEEKLSSKASDLELLRSNLPQIEWFTVNRVVMVPHESRSTGNKSIKVAYYCGLQTFYEYISVESNINFFRKKSRDWFRQRYHYSTPQYTWAEDVPATNDEVLMLAQELRPPLRIKVWVNKQTPEVQGYEF</sequence>
<dbReference type="EMBL" id="LR796252">
    <property type="protein sequence ID" value="CAB4131787.1"/>
    <property type="molecule type" value="Genomic_DNA"/>
</dbReference>
<dbReference type="SUPFAM" id="SSF52540">
    <property type="entry name" value="P-loop containing nucleoside triphosphate hydrolases"/>
    <property type="match status" value="1"/>
</dbReference>
<dbReference type="GO" id="GO:0005524">
    <property type="term" value="F:ATP binding"/>
    <property type="evidence" value="ECO:0007669"/>
    <property type="project" value="InterPro"/>
</dbReference>
<protein>
    <submittedName>
        <fullName evidence="2">SSL2 DNA or RNA helicases of superfamily II</fullName>
    </submittedName>
</protein>
<reference evidence="2" key="1">
    <citation type="submission" date="2020-04" db="EMBL/GenBank/DDBJ databases">
        <authorList>
            <person name="Chiriac C."/>
            <person name="Salcher M."/>
            <person name="Ghai R."/>
            <person name="Kavagutti S V."/>
        </authorList>
    </citation>
    <scope>NUCLEOTIDE SEQUENCE</scope>
</reference>
<dbReference type="GO" id="GO:0004386">
    <property type="term" value="F:helicase activity"/>
    <property type="evidence" value="ECO:0007669"/>
    <property type="project" value="UniProtKB-KW"/>
</dbReference>
<keyword evidence="2" id="KW-0067">ATP-binding</keyword>
<name>A0A6J5LFD0_9CAUD</name>
<dbReference type="GO" id="GO:0016787">
    <property type="term" value="F:hydrolase activity"/>
    <property type="evidence" value="ECO:0007669"/>
    <property type="project" value="InterPro"/>
</dbReference>
<dbReference type="SMART" id="SM00487">
    <property type="entry name" value="DEXDc"/>
    <property type="match status" value="1"/>
</dbReference>
<dbReference type="Pfam" id="PF04851">
    <property type="entry name" value="ResIII"/>
    <property type="match status" value="1"/>
</dbReference>